<accession>A0A857JG08</accession>
<comment type="similarity">
    <text evidence="2">Belongs to the bacterial solute-binding protein 1 family.</text>
</comment>
<dbReference type="PANTHER" id="PTHR43649">
    <property type="entry name" value="ARABINOSE-BINDING PROTEIN-RELATED"/>
    <property type="match status" value="1"/>
</dbReference>
<dbReference type="InterPro" id="IPR006059">
    <property type="entry name" value="SBP"/>
</dbReference>
<dbReference type="Proteomes" id="UP000464524">
    <property type="component" value="Chromosome"/>
</dbReference>
<dbReference type="EMBL" id="CP047656">
    <property type="protein sequence ID" value="QHJ09807.1"/>
    <property type="molecule type" value="Genomic_DNA"/>
</dbReference>
<keyword evidence="4" id="KW-1185">Reference proteome</keyword>
<dbReference type="Pfam" id="PF01547">
    <property type="entry name" value="SBP_bac_1"/>
    <property type="match status" value="1"/>
</dbReference>
<dbReference type="InterPro" id="IPR050490">
    <property type="entry name" value="Bact_solute-bd_prot1"/>
</dbReference>
<dbReference type="SUPFAM" id="SSF53850">
    <property type="entry name" value="Periplasmic binding protein-like II"/>
    <property type="match status" value="1"/>
</dbReference>
<evidence type="ECO:0000256" key="2">
    <source>
        <dbReference type="ARBA" id="ARBA00008520"/>
    </source>
</evidence>
<evidence type="ECO:0000313" key="3">
    <source>
        <dbReference type="EMBL" id="QHJ09807.1"/>
    </source>
</evidence>
<sequence length="422" mass="48544">MPLLDKRASVLSHILTLVILLANMLLPKTGVAQETLDIGLLIANKSQRSAYHQLAVQFEKAYPNITINYIVQDDKHYKHAIDTWLQQETGPDVLYWQAGNRLKKMAASNLIEPLDTLWLEQRWGEDFPLDIQHTLRYNQRIYALPYAFYQWGIYYKKSLFSSLNLSVPETWDAFLEVCAALKQKGINPIVIGGKDSWSVAAWFDYLNLRINGLDFHQQLMNGAIPYTDKRVVQVFNTWKKLIDLKYVVFTVDNKNWQEALPYIYHDIAGMTLLGTFAKHHISNLRSDDIGFFRFPQLKSHMPLYEETPIEVFMIPKNAQHKESARLFLTFVGQHKVQTKLNLALGYDSPYLYATAHRLYPVDSSAPVGQRHGVIAQYFDRDTHKAMSLKGIEIMAEFLTTADVSRATSELEKARLRAFSQAP</sequence>
<dbReference type="AlphaFoldDB" id="A0A857JG08"/>
<proteinExistence type="inferred from homology"/>
<dbReference type="PANTHER" id="PTHR43649:SF14">
    <property type="entry name" value="BLR3389 PROTEIN"/>
    <property type="match status" value="1"/>
</dbReference>
<evidence type="ECO:0000313" key="4">
    <source>
        <dbReference type="Proteomes" id="UP000464524"/>
    </source>
</evidence>
<organism evidence="3 4">
    <name type="scientific">Paraglaciecola mesophila</name>
    <dbReference type="NCBI Taxonomy" id="197222"/>
    <lineage>
        <taxon>Bacteria</taxon>
        <taxon>Pseudomonadati</taxon>
        <taxon>Pseudomonadota</taxon>
        <taxon>Gammaproteobacteria</taxon>
        <taxon>Alteromonadales</taxon>
        <taxon>Alteromonadaceae</taxon>
        <taxon>Paraglaciecola</taxon>
    </lineage>
</organism>
<dbReference type="OrthoDB" id="2509690at2"/>
<gene>
    <name evidence="3" type="ORF">FX988_00014</name>
</gene>
<protein>
    <submittedName>
        <fullName evidence="3">Multiple sugar-binding protein</fullName>
    </submittedName>
</protein>
<name>A0A857JG08_9ALTE</name>
<reference evidence="3 4" key="1">
    <citation type="submission" date="2019-12" db="EMBL/GenBank/DDBJ databases">
        <title>Genome sequencing and assembly of endphytes of Porphyra tenera.</title>
        <authorList>
            <person name="Park J.M."/>
            <person name="Shin R."/>
            <person name="Jo S.H."/>
        </authorList>
    </citation>
    <scope>NUCLEOTIDE SEQUENCE [LARGE SCALE GENOMIC DNA]</scope>
    <source>
        <strain evidence="3 4">GPM4</strain>
    </source>
</reference>
<dbReference type="GO" id="GO:0042597">
    <property type="term" value="C:periplasmic space"/>
    <property type="evidence" value="ECO:0007669"/>
    <property type="project" value="UniProtKB-SubCell"/>
</dbReference>
<dbReference type="KEGG" id="pmes:FX988_00014"/>
<comment type="subcellular location">
    <subcellularLocation>
        <location evidence="1">Periplasm</location>
    </subcellularLocation>
</comment>
<dbReference type="Gene3D" id="3.40.190.10">
    <property type="entry name" value="Periplasmic binding protein-like II"/>
    <property type="match status" value="2"/>
</dbReference>
<evidence type="ECO:0000256" key="1">
    <source>
        <dbReference type="ARBA" id="ARBA00004418"/>
    </source>
</evidence>